<comment type="caution">
    <text evidence="2">The sequence shown here is derived from an EMBL/GenBank/DDBJ whole genome shotgun (WGS) entry which is preliminary data.</text>
</comment>
<dbReference type="RefSeq" id="WP_223790148.1">
    <property type="nucleotide sequence ID" value="NZ_JAIOUQ010000001.1"/>
</dbReference>
<dbReference type="Gene3D" id="1.10.10.2910">
    <property type="match status" value="1"/>
</dbReference>
<name>A0A8T5UR72_9EURY</name>
<dbReference type="Pfam" id="PF06114">
    <property type="entry name" value="Peptidase_M78"/>
    <property type="match status" value="1"/>
</dbReference>
<protein>
    <submittedName>
        <fullName evidence="2">ImmA/IrrE family metallo-endopeptidase</fullName>
    </submittedName>
</protein>
<dbReference type="Proteomes" id="UP000825933">
    <property type="component" value="Unassembled WGS sequence"/>
</dbReference>
<feature type="domain" description="IrrE N-terminal-like" evidence="1">
    <location>
        <begin position="151"/>
        <end position="258"/>
    </location>
</feature>
<dbReference type="PANTHER" id="PTHR43236">
    <property type="entry name" value="ANTITOXIN HIGA1"/>
    <property type="match status" value="1"/>
</dbReference>
<accession>A0A8T5UR72</accession>
<sequence length="369" mass="43564">MNVDSETIEEWEETGEISYSKLLKLAGYYQRPPATFFNINDPIYTDFIPDLRTIKSQKKHKITPEFSFEIRNAKLRRMKILNLEEESNNLIIPYFEFKDIKTKDSQVIPEIITDKLKMNQGTRRRKDLDYWIEKVESLGVLVFQFYKVDPNEVRGYALYYDKLPVIGINHREYENGKKFTLFHELAHLILKTEGFSNFDNYFLKNDEKICNRIAAESLVPAKLLKIKLNQIDIYPLDTKIHSLSKLFRVSKEVIIRRMLDLQIISKEIYKEKQNEWDKLIAPKKTTQKTTRKTKEKKILNKLKKKDSINEYSKLASKALTRNGHYYTSIILEAFDEELISIDDLAEDLEEPIEVVSEIRNKINSEDSDD</sequence>
<dbReference type="InterPro" id="IPR052345">
    <property type="entry name" value="Rad_response_metalloprotease"/>
</dbReference>
<dbReference type="PANTHER" id="PTHR43236:SF2">
    <property type="entry name" value="BLL0069 PROTEIN"/>
    <property type="match status" value="1"/>
</dbReference>
<gene>
    <name evidence="2" type="ORF">K8N75_00145</name>
</gene>
<evidence type="ECO:0000313" key="2">
    <source>
        <dbReference type="EMBL" id="MBZ2164466.1"/>
    </source>
</evidence>
<dbReference type="InterPro" id="IPR010359">
    <property type="entry name" value="IrrE_HExxH"/>
</dbReference>
<dbReference type="AlphaFoldDB" id="A0A8T5UR72"/>
<proteinExistence type="predicted"/>
<reference evidence="3" key="1">
    <citation type="journal article" date="2022" name="Microbiol. Resour. Announc.">
        <title>Draft Genome Sequence of a Methanogenic Archaeon from West Spitsbergen Permafrost.</title>
        <authorList>
            <person name="Trubitsyn V."/>
            <person name="Rivkina E."/>
            <person name="Shcherbakova V."/>
        </authorList>
    </citation>
    <scope>NUCLEOTIDE SEQUENCE [LARGE SCALE GENOMIC DNA]</scope>
    <source>
        <strain evidence="3">VT</strain>
    </source>
</reference>
<keyword evidence="3" id="KW-1185">Reference proteome</keyword>
<dbReference type="EMBL" id="JAIOUQ010000001">
    <property type="protein sequence ID" value="MBZ2164466.1"/>
    <property type="molecule type" value="Genomic_DNA"/>
</dbReference>
<evidence type="ECO:0000313" key="3">
    <source>
        <dbReference type="Proteomes" id="UP000825933"/>
    </source>
</evidence>
<organism evidence="2 3">
    <name type="scientific">Methanobacterium spitsbergense</name>
    <dbReference type="NCBI Taxonomy" id="2874285"/>
    <lineage>
        <taxon>Archaea</taxon>
        <taxon>Methanobacteriati</taxon>
        <taxon>Methanobacteriota</taxon>
        <taxon>Methanomada group</taxon>
        <taxon>Methanobacteria</taxon>
        <taxon>Methanobacteriales</taxon>
        <taxon>Methanobacteriaceae</taxon>
        <taxon>Methanobacterium</taxon>
    </lineage>
</organism>
<evidence type="ECO:0000259" key="1">
    <source>
        <dbReference type="Pfam" id="PF06114"/>
    </source>
</evidence>